<evidence type="ECO:0000256" key="1">
    <source>
        <dbReference type="ARBA" id="ARBA00004418"/>
    </source>
</evidence>
<proteinExistence type="predicted"/>
<dbReference type="InterPro" id="IPR050597">
    <property type="entry name" value="Cytochrome_c_Oxidase_Subunit"/>
</dbReference>
<keyword evidence="7 9" id="KW-0408">Iron</keyword>
<dbReference type="InterPro" id="IPR036909">
    <property type="entry name" value="Cyt_c-like_dom_sf"/>
</dbReference>
<comment type="PTM">
    <text evidence="8">Binds 2 heme c groups covalently per subunit.</text>
</comment>
<keyword evidence="5" id="KW-0574">Periplasm</keyword>
<keyword evidence="12" id="KW-1185">Reference proteome</keyword>
<feature type="binding site" description="covalent" evidence="8">
    <location>
        <position position="60"/>
    </location>
    <ligand>
        <name>heme c</name>
        <dbReference type="ChEBI" id="CHEBI:61717"/>
        <label>1</label>
    </ligand>
</feature>
<dbReference type="Proteomes" id="UP000219020">
    <property type="component" value="Unassembled WGS sequence"/>
</dbReference>
<organism evidence="11 12">
    <name type="scientific">Candidatus Enterovibrio escicola</name>
    <dbReference type="NCBI Taxonomy" id="1927127"/>
    <lineage>
        <taxon>Bacteria</taxon>
        <taxon>Pseudomonadati</taxon>
        <taxon>Pseudomonadota</taxon>
        <taxon>Gammaproteobacteria</taxon>
        <taxon>Vibrionales</taxon>
        <taxon>Vibrionaceae</taxon>
        <taxon>Enterovibrio</taxon>
    </lineage>
</organism>
<sequence length="230" mass="25028">MLVFCTIIILRLYEHLELDNYKRDVMSKLAILLTFIVSATVYALGDAEAGKAKSTSCAVCHAADGNSVIPENPVLAGQHEIYLAKQLNDFKLGITSEGEQGRFNPIMANMVAELSEQEINDLAAYFSSKTTKIGNTPEASIPVGRQLYIAGDAERGIVACTACHGPRGNGTKLSGFPKISGQHANYLKMQLISFREKQRVNDMNGMMQIVASKLTDEEIDAISQYVGGLH</sequence>
<keyword evidence="6" id="KW-0249">Electron transport</keyword>
<comment type="caution">
    <text evidence="11">The sequence shown here is derived from an EMBL/GenBank/DDBJ whole genome shotgun (WGS) entry which is preliminary data.</text>
</comment>
<dbReference type="InterPro" id="IPR024167">
    <property type="entry name" value="Cytochrome_c4-like"/>
</dbReference>
<dbReference type="PIRSF" id="PIRSF000005">
    <property type="entry name" value="Cytochrome_c4"/>
    <property type="match status" value="1"/>
</dbReference>
<feature type="binding site" description="axial binding residue" evidence="9">
    <location>
        <position position="61"/>
    </location>
    <ligand>
        <name>heme c</name>
        <dbReference type="ChEBI" id="CHEBI:61717"/>
        <label>1</label>
    </ligand>
    <ligandPart>
        <name>Fe</name>
        <dbReference type="ChEBI" id="CHEBI:18248"/>
    </ligandPart>
</feature>
<dbReference type="AlphaFoldDB" id="A0A2A5SZ77"/>
<gene>
    <name evidence="11" type="ORF">BTN49_3315</name>
</gene>
<dbReference type="GO" id="GO:0020037">
    <property type="term" value="F:heme binding"/>
    <property type="evidence" value="ECO:0007669"/>
    <property type="project" value="InterPro"/>
</dbReference>
<dbReference type="Pfam" id="PF00034">
    <property type="entry name" value="Cytochrom_C"/>
    <property type="match status" value="2"/>
</dbReference>
<feature type="binding site" description="axial binding residue" evidence="9">
    <location>
        <position position="107"/>
    </location>
    <ligand>
        <name>heme c</name>
        <dbReference type="ChEBI" id="CHEBI:61717"/>
        <label>1</label>
    </ligand>
    <ligandPart>
        <name>Fe</name>
        <dbReference type="ChEBI" id="CHEBI:18248"/>
    </ligandPart>
</feature>
<dbReference type="PROSITE" id="PS51007">
    <property type="entry name" value="CYTC"/>
    <property type="match status" value="2"/>
</dbReference>
<accession>A0A2A5SZ77</accession>
<feature type="domain" description="Cytochrome c" evidence="10">
    <location>
        <begin position="139"/>
        <end position="230"/>
    </location>
</feature>
<keyword evidence="4 9" id="KW-0479">Metal-binding</keyword>
<dbReference type="GO" id="GO:0009055">
    <property type="term" value="F:electron transfer activity"/>
    <property type="evidence" value="ECO:0007669"/>
    <property type="project" value="InterPro"/>
</dbReference>
<evidence type="ECO:0000256" key="9">
    <source>
        <dbReference type="PIRSR" id="PIRSR000005-2"/>
    </source>
</evidence>
<dbReference type="Gene3D" id="1.10.760.10">
    <property type="entry name" value="Cytochrome c-like domain"/>
    <property type="match status" value="2"/>
</dbReference>
<keyword evidence="2" id="KW-0813">Transport</keyword>
<reference evidence="12" key="1">
    <citation type="submission" date="2017-04" db="EMBL/GenBank/DDBJ databases">
        <title>Genome evolution of the luminous symbionts of deep sea anglerfish.</title>
        <authorList>
            <person name="Hendry T.A."/>
        </authorList>
    </citation>
    <scope>NUCLEOTIDE SEQUENCE [LARGE SCALE GENOMIC DNA]</scope>
</reference>
<evidence type="ECO:0000256" key="3">
    <source>
        <dbReference type="ARBA" id="ARBA00022617"/>
    </source>
</evidence>
<feature type="binding site" description="axial binding residue" evidence="9">
    <location>
        <position position="207"/>
    </location>
    <ligand>
        <name>heme c</name>
        <dbReference type="ChEBI" id="CHEBI:61717"/>
        <label>2</label>
    </ligand>
    <ligandPart>
        <name>Fe</name>
        <dbReference type="ChEBI" id="CHEBI:18248"/>
    </ligandPart>
</feature>
<dbReference type="InterPro" id="IPR008168">
    <property type="entry name" value="Cyt_C_IC"/>
</dbReference>
<dbReference type="SUPFAM" id="SSF46626">
    <property type="entry name" value="Cytochrome c"/>
    <property type="match status" value="2"/>
</dbReference>
<comment type="subcellular location">
    <subcellularLocation>
        <location evidence="1">Periplasm</location>
    </subcellularLocation>
</comment>
<evidence type="ECO:0000313" key="12">
    <source>
        <dbReference type="Proteomes" id="UP000219020"/>
    </source>
</evidence>
<dbReference type="PANTHER" id="PTHR33751:SF9">
    <property type="entry name" value="CYTOCHROME C4"/>
    <property type="match status" value="1"/>
</dbReference>
<dbReference type="GO" id="GO:0005506">
    <property type="term" value="F:iron ion binding"/>
    <property type="evidence" value="ECO:0007669"/>
    <property type="project" value="InterPro"/>
</dbReference>
<evidence type="ECO:0000256" key="2">
    <source>
        <dbReference type="ARBA" id="ARBA00022448"/>
    </source>
</evidence>
<name>A0A2A5SZ77_9GAMM</name>
<evidence type="ECO:0000256" key="8">
    <source>
        <dbReference type="PIRSR" id="PIRSR000005-1"/>
    </source>
</evidence>
<dbReference type="GO" id="GO:0042597">
    <property type="term" value="C:periplasmic space"/>
    <property type="evidence" value="ECO:0007669"/>
    <property type="project" value="UniProtKB-SubCell"/>
</dbReference>
<evidence type="ECO:0000256" key="4">
    <source>
        <dbReference type="ARBA" id="ARBA00022723"/>
    </source>
</evidence>
<feature type="binding site" description="covalent" evidence="8">
    <location>
        <position position="57"/>
    </location>
    <ligand>
        <name>heme c</name>
        <dbReference type="ChEBI" id="CHEBI:61717"/>
        <label>1</label>
    </ligand>
</feature>
<feature type="domain" description="Cytochrome c" evidence="10">
    <location>
        <begin position="45"/>
        <end position="130"/>
    </location>
</feature>
<feature type="binding site" description="covalent" evidence="8">
    <location>
        <position position="163"/>
    </location>
    <ligand>
        <name>heme c</name>
        <dbReference type="ChEBI" id="CHEBI:61717"/>
        <label>2</label>
    </ligand>
</feature>
<evidence type="ECO:0000313" key="11">
    <source>
        <dbReference type="EMBL" id="PCS21168.1"/>
    </source>
</evidence>
<protein>
    <submittedName>
        <fullName evidence="11">Cytochrome c4</fullName>
    </submittedName>
</protein>
<feature type="binding site" description="covalent" evidence="8">
    <location>
        <position position="160"/>
    </location>
    <ligand>
        <name>heme c</name>
        <dbReference type="ChEBI" id="CHEBI:61717"/>
        <label>2</label>
    </ligand>
</feature>
<dbReference type="PANTHER" id="PTHR33751">
    <property type="entry name" value="CBB3-TYPE CYTOCHROME C OXIDASE SUBUNIT FIXP"/>
    <property type="match status" value="1"/>
</dbReference>
<dbReference type="EMBL" id="NBYY01000039">
    <property type="protein sequence ID" value="PCS21168.1"/>
    <property type="molecule type" value="Genomic_DNA"/>
</dbReference>
<evidence type="ECO:0000256" key="5">
    <source>
        <dbReference type="ARBA" id="ARBA00022764"/>
    </source>
</evidence>
<dbReference type="InterPro" id="IPR009056">
    <property type="entry name" value="Cyt_c-like_dom"/>
</dbReference>
<evidence type="ECO:0000256" key="7">
    <source>
        <dbReference type="ARBA" id="ARBA00023004"/>
    </source>
</evidence>
<dbReference type="PRINTS" id="PR00605">
    <property type="entry name" value="CYTCHROMECIC"/>
</dbReference>
<evidence type="ECO:0000259" key="10">
    <source>
        <dbReference type="PROSITE" id="PS51007"/>
    </source>
</evidence>
<keyword evidence="3 8" id="KW-0349">Heme</keyword>
<feature type="binding site" description="axial binding residue" evidence="9">
    <location>
        <position position="164"/>
    </location>
    <ligand>
        <name>heme c</name>
        <dbReference type="ChEBI" id="CHEBI:61717"/>
        <label>2</label>
    </ligand>
    <ligandPart>
        <name>Fe</name>
        <dbReference type="ChEBI" id="CHEBI:18248"/>
    </ligandPart>
</feature>
<evidence type="ECO:0000256" key="6">
    <source>
        <dbReference type="ARBA" id="ARBA00022982"/>
    </source>
</evidence>